<keyword evidence="2 9" id="KW-0436">Ligase</keyword>
<evidence type="ECO:0000259" key="11">
    <source>
        <dbReference type="Pfam" id="PF19269"/>
    </source>
</evidence>
<dbReference type="InterPro" id="IPR045462">
    <property type="entry name" value="aa-tRNA-synth_I_cd-bd"/>
</dbReference>
<dbReference type="Pfam" id="PF19269">
    <property type="entry name" value="Anticodon_2"/>
    <property type="match status" value="1"/>
</dbReference>
<dbReference type="InterPro" id="IPR008925">
    <property type="entry name" value="aa_tRNA-synth_I_cd-bd_sf"/>
</dbReference>
<comment type="similarity">
    <text evidence="1">Belongs to the class-I aminoacyl-tRNA synthetase family. Glutamate--tRNA ligase type 1 subfamily.</text>
</comment>
<dbReference type="RefSeq" id="XP_039117849.1">
    <property type="nucleotide sequence ID" value="XM_039261915.1"/>
</dbReference>
<feature type="domain" description="Aminoacyl-tRNA synthetase class I anticodon-binding" evidence="11">
    <location>
        <begin position="198"/>
        <end position="313"/>
    </location>
</feature>
<evidence type="ECO:0000313" key="12">
    <source>
        <dbReference type="Proteomes" id="UP001515500"/>
    </source>
</evidence>
<dbReference type="GeneID" id="120253609"/>
<reference evidence="13" key="1">
    <citation type="submission" date="2025-08" db="UniProtKB">
        <authorList>
            <consortium name="RefSeq"/>
        </authorList>
    </citation>
    <scope>IDENTIFICATION</scope>
</reference>
<dbReference type="GO" id="GO:0006424">
    <property type="term" value="P:glutamyl-tRNA aminoacylation"/>
    <property type="evidence" value="ECO:0007669"/>
    <property type="project" value="TreeGrafter"/>
</dbReference>
<evidence type="ECO:0000313" key="13">
    <source>
        <dbReference type="RefSeq" id="XP_039117849.1"/>
    </source>
</evidence>
<evidence type="ECO:0000256" key="9">
    <source>
        <dbReference type="RuleBase" id="RU363037"/>
    </source>
</evidence>
<name>A0AB40ASS2_DIOCR</name>
<keyword evidence="8 9" id="KW-0030">Aminoacyl-tRNA synthetase</keyword>
<dbReference type="InterPro" id="IPR014729">
    <property type="entry name" value="Rossmann-like_a/b/a_fold"/>
</dbReference>
<dbReference type="GO" id="GO:0005739">
    <property type="term" value="C:mitochondrion"/>
    <property type="evidence" value="ECO:0007669"/>
    <property type="project" value="TreeGrafter"/>
</dbReference>
<evidence type="ECO:0000256" key="2">
    <source>
        <dbReference type="ARBA" id="ARBA00022598"/>
    </source>
</evidence>
<dbReference type="AlphaFoldDB" id="A0AB40ASS2"/>
<evidence type="ECO:0000256" key="6">
    <source>
        <dbReference type="ARBA" id="ARBA00022946"/>
    </source>
</evidence>
<keyword evidence="6" id="KW-0809">Transit peptide</keyword>
<dbReference type="GO" id="GO:0000049">
    <property type="term" value="F:tRNA binding"/>
    <property type="evidence" value="ECO:0007669"/>
    <property type="project" value="InterPro"/>
</dbReference>
<evidence type="ECO:0000256" key="8">
    <source>
        <dbReference type="ARBA" id="ARBA00023146"/>
    </source>
</evidence>
<protein>
    <submittedName>
        <fullName evidence="13">LOW QUALITY PROTEIN: glutamate--tRNA ligase, chloroplastic/mitochondrial-like</fullName>
    </submittedName>
</protein>
<dbReference type="PANTHER" id="PTHR43311">
    <property type="entry name" value="GLUTAMATE--TRNA LIGASE"/>
    <property type="match status" value="1"/>
</dbReference>
<keyword evidence="3 9" id="KW-0547">Nucleotide-binding</keyword>
<keyword evidence="7" id="KW-0496">Mitochondrion</keyword>
<sequence>MDLFNQGVLAHNDIVMRLICLDTLGDFVILRSNGQPVYNFCVTVDDATMHISHVIRAEEHLPNTFRQTLIYNALGFPMPSFAHVSLILAPDRSKLSKRHGATSVGQFREMGYLPQAMVNYLALLGWGDGTENEFFTIDQLVEKFSIDRVNKSGAVFDSAKLRWMNGQHLRALPSEELVKILGERWKTAGILLESEGMFVKEATELLKDGIDLVTDADKVMSNLLSYPLNSTLTSAEGKPVLEDKLPEVASSLIAAYDSGELRKALEEGHAGWQKWVKSFGKLLKRKGKSLFMPLRVLLTGKLHGPDMGGSILLIYKAGINGDIGNPQIGFVTLDERFRMLKELDWEALKALHEAQPEPVATASH</sequence>
<keyword evidence="12" id="KW-1185">Reference proteome</keyword>
<evidence type="ECO:0000259" key="10">
    <source>
        <dbReference type="Pfam" id="PF00749"/>
    </source>
</evidence>
<dbReference type="Pfam" id="PF00749">
    <property type="entry name" value="tRNA-synt_1c"/>
    <property type="match status" value="1"/>
</dbReference>
<keyword evidence="4 9" id="KW-0067">ATP-binding</keyword>
<evidence type="ECO:0000256" key="7">
    <source>
        <dbReference type="ARBA" id="ARBA00023128"/>
    </source>
</evidence>
<evidence type="ECO:0000256" key="3">
    <source>
        <dbReference type="ARBA" id="ARBA00022741"/>
    </source>
</evidence>
<evidence type="ECO:0000256" key="1">
    <source>
        <dbReference type="ARBA" id="ARBA00007894"/>
    </source>
</evidence>
<dbReference type="PANTHER" id="PTHR43311:SF2">
    <property type="entry name" value="GLUTAMATE--TRNA LIGASE, MITOCHONDRIAL-RELATED"/>
    <property type="match status" value="1"/>
</dbReference>
<dbReference type="SUPFAM" id="SSF52374">
    <property type="entry name" value="Nucleotidylyl transferase"/>
    <property type="match status" value="1"/>
</dbReference>
<dbReference type="GO" id="GO:0004818">
    <property type="term" value="F:glutamate-tRNA ligase activity"/>
    <property type="evidence" value="ECO:0007669"/>
    <property type="project" value="TreeGrafter"/>
</dbReference>
<dbReference type="InterPro" id="IPR020058">
    <property type="entry name" value="Glu/Gln-tRNA-synth_Ib_cat-dom"/>
</dbReference>
<proteinExistence type="inferred from homology"/>
<evidence type="ECO:0000256" key="4">
    <source>
        <dbReference type="ARBA" id="ARBA00022840"/>
    </source>
</evidence>
<dbReference type="Proteomes" id="UP001515500">
    <property type="component" value="Unplaced"/>
</dbReference>
<dbReference type="Gene3D" id="3.90.800.10">
    <property type="entry name" value="Glutamyl-tRNA Synthetase, Domain 3"/>
    <property type="match status" value="1"/>
</dbReference>
<dbReference type="Gene3D" id="1.10.10.350">
    <property type="match status" value="1"/>
</dbReference>
<dbReference type="Gene3D" id="1.10.1160.10">
    <property type="entry name" value="Glutamyl-trna Synthetase, Domain 2"/>
    <property type="match status" value="1"/>
</dbReference>
<dbReference type="GO" id="GO:0005524">
    <property type="term" value="F:ATP binding"/>
    <property type="evidence" value="ECO:0007669"/>
    <property type="project" value="UniProtKB-KW"/>
</dbReference>
<dbReference type="SUPFAM" id="SSF48163">
    <property type="entry name" value="An anticodon-binding domain of class I aminoacyl-tRNA synthetases"/>
    <property type="match status" value="1"/>
</dbReference>
<feature type="domain" description="Glutamyl/glutaminyl-tRNA synthetase class Ib catalytic" evidence="10">
    <location>
        <begin position="11"/>
        <end position="163"/>
    </location>
</feature>
<accession>A0AB40ASS2</accession>
<organism evidence="12 13">
    <name type="scientific">Dioscorea cayennensis subsp. rotundata</name>
    <name type="common">White Guinea yam</name>
    <name type="synonym">Dioscorea rotundata</name>
    <dbReference type="NCBI Taxonomy" id="55577"/>
    <lineage>
        <taxon>Eukaryota</taxon>
        <taxon>Viridiplantae</taxon>
        <taxon>Streptophyta</taxon>
        <taxon>Embryophyta</taxon>
        <taxon>Tracheophyta</taxon>
        <taxon>Spermatophyta</taxon>
        <taxon>Magnoliopsida</taxon>
        <taxon>Liliopsida</taxon>
        <taxon>Dioscoreales</taxon>
        <taxon>Dioscoreaceae</taxon>
        <taxon>Dioscorea</taxon>
    </lineage>
</organism>
<dbReference type="Gene3D" id="3.40.50.620">
    <property type="entry name" value="HUPs"/>
    <property type="match status" value="1"/>
</dbReference>
<evidence type="ECO:0000256" key="5">
    <source>
        <dbReference type="ARBA" id="ARBA00022917"/>
    </source>
</evidence>
<dbReference type="InterPro" id="IPR020751">
    <property type="entry name" value="aa-tRNA-synth_I_codon-bd_sub2"/>
</dbReference>
<dbReference type="InterPro" id="IPR049940">
    <property type="entry name" value="GluQ/Sye"/>
</dbReference>
<gene>
    <name evidence="13" type="primary">LOC120253609</name>
</gene>
<dbReference type="InterPro" id="IPR020061">
    <property type="entry name" value="Glu_tRNA_lig_a-bdl"/>
</dbReference>
<keyword evidence="5 9" id="KW-0648">Protein biosynthesis</keyword>
<dbReference type="FunFam" id="1.10.10.350:FF:000004">
    <property type="entry name" value="Glutamate--tRNA ligase chloroplastic/mitochondrial"/>
    <property type="match status" value="1"/>
</dbReference>